<dbReference type="AlphaFoldDB" id="A0A1G8FU38"/>
<gene>
    <name evidence="1" type="ORF">SAMN05216352_10385</name>
</gene>
<evidence type="ECO:0000313" key="2">
    <source>
        <dbReference type="Proteomes" id="UP000199017"/>
    </source>
</evidence>
<sequence>MFKWLPHKEQEMCERKLTRVMKRLKIENFNFNWDRSSCFIEFSYQEKSYKMEHSVLKAKKKGIILRNGLDCLLELIQSLEDLCEIIERGTYKLETWLHGMKQSSAAEEIPEYEEEFHIRYKTLRKQKTESNRNEDFVQVAPEASLRNFNRAQILQRTERE</sequence>
<dbReference type="OrthoDB" id="2703450at2"/>
<keyword evidence="2" id="KW-1185">Reference proteome</keyword>
<proteinExistence type="predicted"/>
<evidence type="ECO:0000313" key="1">
    <source>
        <dbReference type="EMBL" id="SDH85635.1"/>
    </source>
</evidence>
<name>A0A1G8FU38_9BACI</name>
<protein>
    <submittedName>
        <fullName evidence="1">Uncharacterized protein</fullName>
    </submittedName>
</protein>
<reference evidence="1 2" key="1">
    <citation type="submission" date="2016-10" db="EMBL/GenBank/DDBJ databases">
        <authorList>
            <person name="de Groot N.N."/>
        </authorList>
    </citation>
    <scope>NUCLEOTIDE SEQUENCE [LARGE SCALE GENOMIC DNA]</scope>
    <source>
        <strain evidence="2">P4B,CCM 7963,CECT 7998,DSM 25260,IBRC-M 10614,KCTC 13821</strain>
    </source>
</reference>
<dbReference type="EMBL" id="FNDU01000003">
    <property type="protein sequence ID" value="SDH85635.1"/>
    <property type="molecule type" value="Genomic_DNA"/>
</dbReference>
<dbReference type="Proteomes" id="UP000199017">
    <property type="component" value="Unassembled WGS sequence"/>
</dbReference>
<dbReference type="RefSeq" id="WP_091582345.1">
    <property type="nucleotide sequence ID" value="NZ_FNDU01000003.1"/>
</dbReference>
<organism evidence="1 2">
    <name type="scientific">Alteribacillus bidgolensis</name>
    <dbReference type="NCBI Taxonomy" id="930129"/>
    <lineage>
        <taxon>Bacteria</taxon>
        <taxon>Bacillati</taxon>
        <taxon>Bacillota</taxon>
        <taxon>Bacilli</taxon>
        <taxon>Bacillales</taxon>
        <taxon>Bacillaceae</taxon>
        <taxon>Alteribacillus</taxon>
    </lineage>
</organism>
<accession>A0A1G8FU38</accession>